<evidence type="ECO:0000256" key="1">
    <source>
        <dbReference type="SAM" id="MobiDB-lite"/>
    </source>
</evidence>
<dbReference type="Pfam" id="PF05800">
    <property type="entry name" value="GvpO"/>
    <property type="match status" value="1"/>
</dbReference>
<dbReference type="InterPro" id="IPR008634">
    <property type="entry name" value="Gas-vesicle_GvpO"/>
</dbReference>
<evidence type="ECO:0000313" key="3">
    <source>
        <dbReference type="Proteomes" id="UP000595636"/>
    </source>
</evidence>
<dbReference type="AlphaFoldDB" id="A0A7T7I332"/>
<dbReference type="GO" id="GO:0031412">
    <property type="term" value="P:gas vesicle organization"/>
    <property type="evidence" value="ECO:0007669"/>
    <property type="project" value="InterPro"/>
</dbReference>
<dbReference type="Proteomes" id="UP000595636">
    <property type="component" value="Chromosome"/>
</dbReference>
<evidence type="ECO:0000313" key="2">
    <source>
        <dbReference type="EMBL" id="QQM39837.1"/>
    </source>
</evidence>
<name>A0A7T7I332_9ACTN</name>
<reference evidence="2 3" key="1">
    <citation type="submission" date="2020-12" db="EMBL/GenBank/DDBJ databases">
        <title>A novel species.</title>
        <authorList>
            <person name="Li K."/>
        </authorList>
    </citation>
    <scope>NUCLEOTIDE SEQUENCE [LARGE SCALE GENOMIC DNA]</scope>
    <source>
        <strain evidence="2 3">ZYC-3</strain>
    </source>
</reference>
<dbReference type="KEGG" id="slf:JEQ17_10405"/>
<sequence>MSTSDLPDPAPPSAPAPPAAGTPVVGDAVAAMRNARTQLAELLGRTPESVSAISRDGTGWQVDVEVVELERIPDSTSVLAVYRVRLDSDGLLLGYARSRRYTRGQVDRQ</sequence>
<dbReference type="RefSeq" id="WP_200394972.1">
    <property type="nucleotide sequence ID" value="NZ_CP066831.1"/>
</dbReference>
<organism evidence="2 3">
    <name type="scientific">Streptomyces liliifuscus</name>
    <dbReference type="NCBI Taxonomy" id="2797636"/>
    <lineage>
        <taxon>Bacteria</taxon>
        <taxon>Bacillati</taxon>
        <taxon>Actinomycetota</taxon>
        <taxon>Actinomycetes</taxon>
        <taxon>Kitasatosporales</taxon>
        <taxon>Streptomycetaceae</taxon>
        <taxon>Streptomyces</taxon>
    </lineage>
</organism>
<proteinExistence type="predicted"/>
<keyword evidence="3" id="KW-1185">Reference proteome</keyword>
<gene>
    <name evidence="2" type="ORF">JEQ17_10405</name>
</gene>
<accession>A0A7T7I332</accession>
<feature type="compositionally biased region" description="Pro residues" evidence="1">
    <location>
        <begin position="8"/>
        <end position="20"/>
    </location>
</feature>
<protein>
    <submittedName>
        <fullName evidence="2">Gas vesicle protein</fullName>
    </submittedName>
</protein>
<feature type="region of interest" description="Disordered" evidence="1">
    <location>
        <begin position="1"/>
        <end position="23"/>
    </location>
</feature>
<dbReference type="EMBL" id="CP066831">
    <property type="protein sequence ID" value="QQM39837.1"/>
    <property type="molecule type" value="Genomic_DNA"/>
</dbReference>